<dbReference type="InterPro" id="IPR016688">
    <property type="entry name" value="MscS-like_plants/fungi"/>
</dbReference>
<keyword evidence="5 11" id="KW-1133">Transmembrane helix</keyword>
<dbReference type="InterPro" id="IPR023408">
    <property type="entry name" value="MscS_beta-dom_sf"/>
</dbReference>
<dbReference type="PANTHER" id="PTHR31618">
    <property type="entry name" value="MECHANOSENSITIVE ION CHANNEL PROTEIN 5"/>
    <property type="match status" value="1"/>
</dbReference>
<comment type="caution">
    <text evidence="13">The sequence shown here is derived from an EMBL/GenBank/DDBJ whole genome shotgun (WGS) entry which is preliminary data.</text>
</comment>
<evidence type="ECO:0000256" key="1">
    <source>
        <dbReference type="ARBA" id="ARBA00004141"/>
    </source>
</evidence>
<feature type="region of interest" description="Disordered" evidence="10">
    <location>
        <begin position="22"/>
        <end position="43"/>
    </location>
</feature>
<evidence type="ECO:0000256" key="6">
    <source>
        <dbReference type="ARBA" id="ARBA00023065"/>
    </source>
</evidence>
<reference evidence="13" key="2">
    <citation type="journal article" date="2024" name="Plant">
        <title>Genomic evolution and insights into agronomic trait innovations of Sesamum species.</title>
        <authorList>
            <person name="Miao H."/>
            <person name="Wang L."/>
            <person name="Qu L."/>
            <person name="Liu H."/>
            <person name="Sun Y."/>
            <person name="Le M."/>
            <person name="Wang Q."/>
            <person name="Wei S."/>
            <person name="Zheng Y."/>
            <person name="Lin W."/>
            <person name="Duan Y."/>
            <person name="Cao H."/>
            <person name="Xiong S."/>
            <person name="Wang X."/>
            <person name="Wei L."/>
            <person name="Li C."/>
            <person name="Ma Q."/>
            <person name="Ju M."/>
            <person name="Zhao R."/>
            <person name="Li G."/>
            <person name="Mu C."/>
            <person name="Tian Q."/>
            <person name="Mei H."/>
            <person name="Zhang T."/>
            <person name="Gao T."/>
            <person name="Zhang H."/>
        </authorList>
    </citation>
    <scope>NUCLEOTIDE SEQUENCE</scope>
    <source>
        <strain evidence="13">G02</strain>
    </source>
</reference>
<evidence type="ECO:0000256" key="8">
    <source>
        <dbReference type="ARBA" id="ARBA00023303"/>
    </source>
</evidence>
<dbReference type="GO" id="GO:0008381">
    <property type="term" value="F:mechanosensitive monoatomic ion channel activity"/>
    <property type="evidence" value="ECO:0007669"/>
    <property type="project" value="TreeGrafter"/>
</dbReference>
<evidence type="ECO:0000256" key="9">
    <source>
        <dbReference type="PIRNR" id="PIRNR017209"/>
    </source>
</evidence>
<name>A0AAW2R344_SESRA</name>
<feature type="domain" description="Mechanosensitive ion channel MscS" evidence="12">
    <location>
        <begin position="606"/>
        <end position="664"/>
    </location>
</feature>
<feature type="compositionally biased region" description="Polar residues" evidence="10">
    <location>
        <begin position="55"/>
        <end position="70"/>
    </location>
</feature>
<evidence type="ECO:0000256" key="11">
    <source>
        <dbReference type="SAM" id="Phobius"/>
    </source>
</evidence>
<dbReference type="AlphaFoldDB" id="A0AAW2R344"/>
<evidence type="ECO:0000256" key="7">
    <source>
        <dbReference type="ARBA" id="ARBA00023136"/>
    </source>
</evidence>
<proteinExistence type="inferred from homology"/>
<dbReference type="Pfam" id="PF00924">
    <property type="entry name" value="MS_channel_2nd"/>
    <property type="match status" value="1"/>
</dbReference>
<sequence>MESEISLKEKGGNLDVVVEIQAPGSEENPGKSSEFQENGDSESIEQLTRVQMNLFTSTSAPAQVNMTSQNPTPPPAQIIIPSQVPAPVTDLSGKPPMGPAMRRRSLTKSAYSKPKSRIVEPQFSTNSKPAAENAQTAPAKSPVISSPNMASPSLKANPNSTPKTSAPITPRTPLMASVGGDDEDDDDDDDKVYETESVKLDKVKRGKKMKVMVMIEWTAFVCIMAVFIASLIVIKLRDFKIWSLELWKWSVLVLVIFCGRLFTEWLTNGLVFLIEKNFLLKKKVLYFVFGLKKSVRVVIWLALILLAWALLINRGVKRSEETSRILNYITRGIVSTLVAAVLWMVKTLLVKLVASSFHVRTYFDRIQESIFHQYILQALSGAPMMENDASRISGQLSFNKLKAGKQEKSGEVINVDKLYKMKREKVSAWTMGGLVRVIRNSELPTISEVLDESVEEESEGPKVITSEVEARDAAKRIFRNVAKQGHKYIDEDDLLRFMPKEEVDNAIPLFEGAAESRRIKKSAFRNWVVKAYNERKCLAVSLNDAKTAIEELNKIGSGFVLLVIVILWLLLMEITTTKVLVFISSQLLLVVFMFGNTAKTIFEAIIFVFVVHPFDVGDRCVVDGVQMVVDEMNILSTIFLKADNEKVCYPNAVLSTKPISNFNRSPEMGDAVEFAVDFNTSVESIAALKTKIKANPRMKLDVLGTDSLAKLSAVNYGWHTSPEIVMVSASNFRYLESKPQHWSPNHSVQMKEIVDMNKMIMALYVSHTINFQNAGERGNRRSDLVFELKKIFEELGIKYRRKVQINYVGETIPMPNTIAR</sequence>
<organism evidence="13">
    <name type="scientific">Sesamum radiatum</name>
    <name type="common">Black benniseed</name>
    <dbReference type="NCBI Taxonomy" id="300843"/>
    <lineage>
        <taxon>Eukaryota</taxon>
        <taxon>Viridiplantae</taxon>
        <taxon>Streptophyta</taxon>
        <taxon>Embryophyta</taxon>
        <taxon>Tracheophyta</taxon>
        <taxon>Spermatophyta</taxon>
        <taxon>Magnoliopsida</taxon>
        <taxon>eudicotyledons</taxon>
        <taxon>Gunneridae</taxon>
        <taxon>Pentapetalae</taxon>
        <taxon>asterids</taxon>
        <taxon>lamiids</taxon>
        <taxon>Lamiales</taxon>
        <taxon>Pedaliaceae</taxon>
        <taxon>Sesamum</taxon>
    </lineage>
</organism>
<dbReference type="GO" id="GO:0005886">
    <property type="term" value="C:plasma membrane"/>
    <property type="evidence" value="ECO:0007669"/>
    <property type="project" value="UniProtKB-UniRule"/>
</dbReference>
<keyword evidence="6" id="KW-0406">Ion transport</keyword>
<evidence type="ECO:0000256" key="3">
    <source>
        <dbReference type="ARBA" id="ARBA00022448"/>
    </source>
</evidence>
<dbReference type="InterPro" id="IPR006685">
    <property type="entry name" value="MscS_channel_2nd"/>
</dbReference>
<dbReference type="EMBL" id="JACGWJ010000014">
    <property type="protein sequence ID" value="KAL0374540.1"/>
    <property type="molecule type" value="Genomic_DNA"/>
</dbReference>
<keyword evidence="7 9" id="KW-0472">Membrane</keyword>
<dbReference type="InterPro" id="IPR010920">
    <property type="entry name" value="LSM_dom_sf"/>
</dbReference>
<gene>
    <name evidence="13" type="ORF">Sradi_3369700</name>
</gene>
<protein>
    <recommendedName>
        <fullName evidence="9">Mechanosensitive ion channel protein</fullName>
    </recommendedName>
</protein>
<comment type="similarity">
    <text evidence="2 9">Belongs to the MscS (TC 1.A.23) family.</text>
</comment>
<feature type="transmembrane region" description="Helical" evidence="11">
    <location>
        <begin position="325"/>
        <end position="345"/>
    </location>
</feature>
<dbReference type="GO" id="GO:0050982">
    <property type="term" value="P:detection of mechanical stimulus"/>
    <property type="evidence" value="ECO:0007669"/>
    <property type="project" value="UniProtKB-ARBA"/>
</dbReference>
<dbReference type="FunFam" id="2.30.30.60:FF:000003">
    <property type="entry name" value="Predicted mechanosensitive ion channel"/>
    <property type="match status" value="1"/>
</dbReference>
<dbReference type="SUPFAM" id="SSF50182">
    <property type="entry name" value="Sm-like ribonucleoproteins"/>
    <property type="match status" value="1"/>
</dbReference>
<feature type="compositionally biased region" description="Acidic residues" evidence="10">
    <location>
        <begin position="180"/>
        <end position="190"/>
    </location>
</feature>
<evidence type="ECO:0000259" key="12">
    <source>
        <dbReference type="Pfam" id="PF00924"/>
    </source>
</evidence>
<keyword evidence="8" id="KW-0407">Ion channel</keyword>
<keyword evidence="3" id="KW-0813">Transport</keyword>
<evidence type="ECO:0000313" key="13">
    <source>
        <dbReference type="EMBL" id="KAL0374540.1"/>
    </source>
</evidence>
<keyword evidence="4 11" id="KW-0812">Transmembrane</keyword>
<feature type="compositionally biased region" description="Polar residues" evidence="10">
    <location>
        <begin position="122"/>
        <end position="167"/>
    </location>
</feature>
<feature type="transmembrane region" description="Helical" evidence="11">
    <location>
        <begin position="552"/>
        <end position="571"/>
    </location>
</feature>
<evidence type="ECO:0000256" key="10">
    <source>
        <dbReference type="SAM" id="MobiDB-lite"/>
    </source>
</evidence>
<feature type="transmembrane region" description="Helical" evidence="11">
    <location>
        <begin position="246"/>
        <end position="274"/>
    </location>
</feature>
<evidence type="ECO:0000256" key="5">
    <source>
        <dbReference type="ARBA" id="ARBA00022989"/>
    </source>
</evidence>
<feature type="transmembrane region" description="Helical" evidence="11">
    <location>
        <begin position="211"/>
        <end position="234"/>
    </location>
</feature>
<comment type="subcellular location">
    <subcellularLocation>
        <location evidence="1">Membrane</location>
        <topology evidence="1">Multi-pass membrane protein</topology>
    </subcellularLocation>
</comment>
<feature type="region of interest" description="Disordered" evidence="10">
    <location>
        <begin position="55"/>
        <end position="190"/>
    </location>
</feature>
<dbReference type="GO" id="GO:0006820">
    <property type="term" value="P:monoatomic anion transport"/>
    <property type="evidence" value="ECO:0007669"/>
    <property type="project" value="TreeGrafter"/>
</dbReference>
<evidence type="ECO:0000256" key="4">
    <source>
        <dbReference type="ARBA" id="ARBA00022692"/>
    </source>
</evidence>
<evidence type="ECO:0000256" key="2">
    <source>
        <dbReference type="ARBA" id="ARBA00008017"/>
    </source>
</evidence>
<dbReference type="Gene3D" id="2.30.30.60">
    <property type="match status" value="1"/>
</dbReference>
<dbReference type="PANTHER" id="PTHR31618:SF7">
    <property type="entry name" value="MECHANOSENSITIVE ION CHANNEL PROTEIN"/>
    <property type="match status" value="1"/>
</dbReference>
<accession>A0AAW2R344</accession>
<feature type="transmembrane region" description="Helical" evidence="11">
    <location>
        <begin position="295"/>
        <end position="313"/>
    </location>
</feature>
<reference evidence="13" key="1">
    <citation type="submission" date="2020-06" db="EMBL/GenBank/DDBJ databases">
        <authorList>
            <person name="Li T."/>
            <person name="Hu X."/>
            <person name="Zhang T."/>
            <person name="Song X."/>
            <person name="Zhang H."/>
            <person name="Dai N."/>
            <person name="Sheng W."/>
            <person name="Hou X."/>
            <person name="Wei L."/>
        </authorList>
    </citation>
    <scope>NUCLEOTIDE SEQUENCE</scope>
    <source>
        <strain evidence="13">G02</strain>
        <tissue evidence="13">Leaf</tissue>
    </source>
</reference>
<dbReference type="PIRSF" id="PIRSF017209">
    <property type="entry name" value="Memb_At2g17000_prd"/>
    <property type="match status" value="1"/>
</dbReference>